<evidence type="ECO:0000313" key="11">
    <source>
        <dbReference type="Proteomes" id="UP000248066"/>
    </source>
</evidence>
<dbReference type="AlphaFoldDB" id="A0A2W0HMR9"/>
<keyword evidence="5 9" id="KW-0812">Transmembrane</keyword>
<evidence type="ECO:0000256" key="1">
    <source>
        <dbReference type="ARBA" id="ARBA00004429"/>
    </source>
</evidence>
<reference evidence="10 11" key="1">
    <citation type="submission" date="2017-10" db="EMBL/GenBank/DDBJ databases">
        <title>Bacillus sp. nov., a halophilic bacterium isolated from a Yangshapao Lake.</title>
        <authorList>
            <person name="Wang H."/>
        </authorList>
    </citation>
    <scope>NUCLEOTIDE SEQUENCE [LARGE SCALE GENOMIC DNA]</scope>
    <source>
        <strain evidence="10 11">YSP-3</strain>
    </source>
</reference>
<dbReference type="PANTHER" id="PTHR30574:SF1">
    <property type="entry name" value="SULPHUR TRANSPORT DOMAIN-CONTAINING PROTEIN"/>
    <property type="match status" value="1"/>
</dbReference>
<evidence type="ECO:0000256" key="8">
    <source>
        <dbReference type="ARBA" id="ARBA00035655"/>
    </source>
</evidence>
<dbReference type="Proteomes" id="UP000248066">
    <property type="component" value="Unassembled WGS sequence"/>
</dbReference>
<dbReference type="RefSeq" id="WP_110518245.1">
    <property type="nucleotide sequence ID" value="NZ_PDOF01000001.1"/>
</dbReference>
<dbReference type="PANTHER" id="PTHR30574">
    <property type="entry name" value="INNER MEMBRANE PROTEIN YEDE"/>
    <property type="match status" value="1"/>
</dbReference>
<feature type="transmembrane region" description="Helical" evidence="9">
    <location>
        <begin position="91"/>
        <end position="111"/>
    </location>
</feature>
<gene>
    <name evidence="10" type="ORF">CR205_07200</name>
</gene>
<dbReference type="OrthoDB" id="9794165at2"/>
<comment type="subcellular location">
    <subcellularLocation>
        <location evidence="1">Cell inner membrane</location>
        <topology evidence="1">Multi-pass membrane protein</topology>
    </subcellularLocation>
</comment>
<evidence type="ECO:0000313" key="10">
    <source>
        <dbReference type="EMBL" id="PYZ98372.1"/>
    </source>
</evidence>
<feature type="transmembrane region" description="Helical" evidence="9">
    <location>
        <begin position="158"/>
        <end position="176"/>
    </location>
</feature>
<keyword evidence="11" id="KW-1185">Reference proteome</keyword>
<feature type="transmembrane region" description="Helical" evidence="9">
    <location>
        <begin position="241"/>
        <end position="261"/>
    </location>
</feature>
<feature type="transmembrane region" description="Helical" evidence="9">
    <location>
        <begin position="350"/>
        <end position="371"/>
    </location>
</feature>
<name>A0A2W0HMR9_9BACI</name>
<evidence type="ECO:0000256" key="4">
    <source>
        <dbReference type="ARBA" id="ARBA00022519"/>
    </source>
</evidence>
<feature type="transmembrane region" description="Helical" evidence="9">
    <location>
        <begin position="27"/>
        <end position="44"/>
    </location>
</feature>
<evidence type="ECO:0008006" key="12">
    <source>
        <dbReference type="Google" id="ProtNLM"/>
    </source>
</evidence>
<evidence type="ECO:0000256" key="6">
    <source>
        <dbReference type="ARBA" id="ARBA00022989"/>
    </source>
</evidence>
<feature type="transmembrane region" description="Helical" evidence="9">
    <location>
        <begin position="50"/>
        <end position="70"/>
    </location>
</feature>
<evidence type="ECO:0000256" key="5">
    <source>
        <dbReference type="ARBA" id="ARBA00022692"/>
    </source>
</evidence>
<keyword evidence="3" id="KW-1003">Cell membrane</keyword>
<comment type="similarity">
    <text evidence="8">Belongs to the TsuA/YedE (TC 9.B.102) family.</text>
</comment>
<protein>
    <recommendedName>
        <fullName evidence="12">YeeE/YedE family protein</fullName>
    </recommendedName>
</protein>
<comment type="caution">
    <text evidence="10">The sequence shown here is derived from an EMBL/GenBank/DDBJ whole genome shotgun (WGS) entry which is preliminary data.</text>
</comment>
<feature type="transmembrane region" description="Helical" evidence="9">
    <location>
        <begin position="196"/>
        <end position="220"/>
    </location>
</feature>
<evidence type="ECO:0000256" key="7">
    <source>
        <dbReference type="ARBA" id="ARBA00023136"/>
    </source>
</evidence>
<keyword evidence="6 9" id="KW-1133">Transmembrane helix</keyword>
<keyword evidence="7 9" id="KW-0472">Membrane</keyword>
<dbReference type="Pfam" id="PF04143">
    <property type="entry name" value="Sulf_transp"/>
    <property type="match status" value="1"/>
</dbReference>
<accession>A0A2W0HMR9</accession>
<dbReference type="InterPro" id="IPR007272">
    <property type="entry name" value="Sulf_transp_TsuA/YedE"/>
</dbReference>
<feature type="transmembrane region" description="Helical" evidence="9">
    <location>
        <begin position="316"/>
        <end position="338"/>
    </location>
</feature>
<feature type="transmembrane region" description="Helical" evidence="9">
    <location>
        <begin position="383"/>
        <end position="403"/>
    </location>
</feature>
<evidence type="ECO:0000256" key="3">
    <source>
        <dbReference type="ARBA" id="ARBA00022475"/>
    </source>
</evidence>
<keyword evidence="4" id="KW-0997">Cell inner membrane</keyword>
<keyword evidence="2" id="KW-0813">Transport</keyword>
<evidence type="ECO:0000256" key="9">
    <source>
        <dbReference type="SAM" id="Phobius"/>
    </source>
</evidence>
<dbReference type="EMBL" id="PDOF01000001">
    <property type="protein sequence ID" value="PYZ98372.1"/>
    <property type="molecule type" value="Genomic_DNA"/>
</dbReference>
<evidence type="ECO:0000256" key="2">
    <source>
        <dbReference type="ARBA" id="ARBA00022448"/>
    </source>
</evidence>
<proteinExistence type="inferred from homology"/>
<organism evidence="10 11">
    <name type="scientific">Alteribacter lacisalsi</name>
    <dbReference type="NCBI Taxonomy" id="2045244"/>
    <lineage>
        <taxon>Bacteria</taxon>
        <taxon>Bacillati</taxon>
        <taxon>Bacillota</taxon>
        <taxon>Bacilli</taxon>
        <taxon>Bacillales</taxon>
        <taxon>Bacillaceae</taxon>
        <taxon>Alteribacter</taxon>
    </lineage>
</organism>
<sequence length="415" mass="44467">MNLNNQQSAHREAPEYSPLPPMQKGNVALGAAAFIILAVTSYLISGIEMAILLSFGLVFGFTLFHARFGFTSAFRRFVAVGNGQALRAHMLMLAVAITLFAPILHFGIGFFDADPAGFVSPVGTSVIVGSFLFGIGMQLGNGCASGTLYSIGGGRSSMILVLIFFIIGSVLGAWHFEFWTEDMPNLAPISLAEDTGLGYLGAWLLQMGIFGGVILLTIIVRNRRRPPSMAVLPSAEGWKRIVRGAWPLWAAAIVLAVFNALTLMVRGQPWGITGAFALWGSQIAQAVGIDVTQWGYWSGENAQQLEQNVFHDSTSVMNFGVMTGAFMAAAAGGMFSFAKKIPFKIAMASIAGGLLMGYGARLAFGCNIGAYFGGIASFSVHGWVWMIFGMLGTYAALFIRPLFGMKNPKSDDRFC</sequence>
<dbReference type="GO" id="GO:0005886">
    <property type="term" value="C:plasma membrane"/>
    <property type="evidence" value="ECO:0007669"/>
    <property type="project" value="UniProtKB-SubCell"/>
</dbReference>